<evidence type="ECO:0000313" key="1">
    <source>
        <dbReference type="EMBL" id="APT48071.1"/>
    </source>
</evidence>
<dbReference type="Proteomes" id="UP000185426">
    <property type="component" value="Chromosome"/>
</dbReference>
<sequence length="76" mass="8836">MKKKWSDLVTDYKQYAFILLAVSTFLYIGTILPNQHIEASPKMLMMGIDCVFLLAAFICVKRAIFFQKKLQELDED</sequence>
<organism evidence="1 2">
    <name type="scientific">Bacillus safensis</name>
    <dbReference type="NCBI Taxonomy" id="561879"/>
    <lineage>
        <taxon>Bacteria</taxon>
        <taxon>Bacillati</taxon>
        <taxon>Bacillota</taxon>
        <taxon>Bacilli</taxon>
        <taxon>Bacillales</taxon>
        <taxon>Bacillaceae</taxon>
        <taxon>Bacillus</taxon>
    </lineage>
</organism>
<accession>A0A0M2EBP2</accession>
<dbReference type="AlphaFoldDB" id="A0A0M2EBP2"/>
<evidence type="ECO:0000313" key="2">
    <source>
        <dbReference type="Proteomes" id="UP000185426"/>
    </source>
</evidence>
<protein>
    <submittedName>
        <fullName evidence="1">Uncharacterized protein</fullName>
    </submittedName>
</protein>
<name>A0A0M2EBP2_BACIA</name>
<gene>
    <name evidence="1" type="ORF">BSA145_20690</name>
</gene>
<dbReference type="RefSeq" id="WP_034624035.1">
    <property type="nucleotide sequence ID" value="NZ_BSBE01000001.1"/>
</dbReference>
<dbReference type="EMBL" id="CP015607">
    <property type="protein sequence ID" value="APT48071.1"/>
    <property type="molecule type" value="Genomic_DNA"/>
</dbReference>
<dbReference type="InterPro" id="IPR025418">
    <property type="entry name" value="YrhC-like"/>
</dbReference>
<proteinExistence type="predicted"/>
<reference evidence="1 2" key="1">
    <citation type="submission" date="2016-05" db="EMBL/GenBank/DDBJ databases">
        <title>Complete Genome and Methylome Analysis of Psychrotrophic Bacterial Isolates from Antarctic Lake Untersee.</title>
        <authorList>
            <person name="Fomenkov A."/>
            <person name="Akimov V.N."/>
            <person name="Vasilyeva L.V."/>
            <person name="Andersen D."/>
            <person name="Vincze T."/>
            <person name="Roberts R.J."/>
        </authorList>
    </citation>
    <scope>NUCLEOTIDE SEQUENCE [LARGE SCALE GENOMIC DNA]</scope>
    <source>
        <strain evidence="1 2">U14-5</strain>
    </source>
</reference>
<dbReference type="Pfam" id="PF14143">
    <property type="entry name" value="YrhC"/>
    <property type="match status" value="1"/>
</dbReference>